<name>A0A9D2A9K8_9LACO</name>
<protein>
    <submittedName>
        <fullName evidence="1">Cof-type HAD-IIB family hydrolase</fullName>
    </submittedName>
</protein>
<dbReference type="GO" id="GO:0016791">
    <property type="term" value="F:phosphatase activity"/>
    <property type="evidence" value="ECO:0007669"/>
    <property type="project" value="TreeGrafter"/>
</dbReference>
<dbReference type="NCBIfam" id="TIGR01484">
    <property type="entry name" value="HAD-SF-IIB"/>
    <property type="match status" value="1"/>
</dbReference>
<dbReference type="SUPFAM" id="SSF56784">
    <property type="entry name" value="HAD-like"/>
    <property type="match status" value="1"/>
</dbReference>
<dbReference type="Gene3D" id="3.30.1240.10">
    <property type="match status" value="1"/>
</dbReference>
<dbReference type="NCBIfam" id="TIGR00099">
    <property type="entry name" value="Cof-subfamily"/>
    <property type="match status" value="1"/>
</dbReference>
<dbReference type="InterPro" id="IPR006379">
    <property type="entry name" value="HAD-SF_hydro_IIB"/>
</dbReference>
<reference evidence="1" key="2">
    <citation type="submission" date="2021-04" db="EMBL/GenBank/DDBJ databases">
        <authorList>
            <person name="Gilroy R."/>
        </authorList>
    </citation>
    <scope>NUCLEOTIDE SEQUENCE</scope>
    <source>
        <strain evidence="1">6627</strain>
    </source>
</reference>
<sequence length="265" mass="29850">MEQIRLVATDIDGTFVHADHHYDQVRFHRIFEKMQQANCHFVVASGDQYYTLRDLFADVADQITFVAENGALIVDHGEILLAQSMDKEAVTKIIELTHRNPEIQMTMCGLKGAYCERGAVDQAFFDLTHKYYHQLSWVDNFANVDDQILKFAANVPSERTTEYIQLFQQELYKHAEPTSSGYGAIDLIIPGCHKAAGLKTLTDRWQISSTECMAFGDGGNDIEMLQFCKHSYAMANASAEVKKAAANHCPSNEEGGVLDVLEEMW</sequence>
<comment type="caution">
    <text evidence="1">The sequence shown here is derived from an EMBL/GenBank/DDBJ whole genome shotgun (WGS) entry which is preliminary data.</text>
</comment>
<keyword evidence="1" id="KW-0378">Hydrolase</keyword>
<dbReference type="GO" id="GO:0000287">
    <property type="term" value="F:magnesium ion binding"/>
    <property type="evidence" value="ECO:0007669"/>
    <property type="project" value="TreeGrafter"/>
</dbReference>
<dbReference type="InterPro" id="IPR036412">
    <property type="entry name" value="HAD-like_sf"/>
</dbReference>
<dbReference type="Pfam" id="PF08282">
    <property type="entry name" value="Hydrolase_3"/>
    <property type="match status" value="1"/>
</dbReference>
<evidence type="ECO:0000313" key="1">
    <source>
        <dbReference type="EMBL" id="HIX01793.1"/>
    </source>
</evidence>
<dbReference type="PANTHER" id="PTHR10000:SF53">
    <property type="entry name" value="5-AMINO-6-(5-PHOSPHO-D-RIBITYLAMINO)URACIL PHOSPHATASE YBJI-RELATED"/>
    <property type="match status" value="1"/>
</dbReference>
<gene>
    <name evidence="1" type="ORF">H9861_03465</name>
</gene>
<organism evidence="1 2">
    <name type="scientific">Candidatus Ligilactobacillus excrementigallinarum</name>
    <dbReference type="NCBI Taxonomy" id="2838641"/>
    <lineage>
        <taxon>Bacteria</taxon>
        <taxon>Bacillati</taxon>
        <taxon>Bacillota</taxon>
        <taxon>Bacilli</taxon>
        <taxon>Lactobacillales</taxon>
        <taxon>Lactobacillaceae</taxon>
        <taxon>Ligilactobacillus</taxon>
    </lineage>
</organism>
<dbReference type="SFLD" id="SFLDS00003">
    <property type="entry name" value="Haloacid_Dehalogenase"/>
    <property type="match status" value="1"/>
</dbReference>
<proteinExistence type="predicted"/>
<dbReference type="EMBL" id="DXFP01000027">
    <property type="protein sequence ID" value="HIX01793.1"/>
    <property type="molecule type" value="Genomic_DNA"/>
</dbReference>
<dbReference type="InterPro" id="IPR023214">
    <property type="entry name" value="HAD_sf"/>
</dbReference>
<accession>A0A9D2A9K8</accession>
<dbReference type="AlphaFoldDB" id="A0A9D2A9K8"/>
<dbReference type="SFLD" id="SFLDG01140">
    <property type="entry name" value="C2.B:_Phosphomannomutase_and_P"/>
    <property type="match status" value="1"/>
</dbReference>
<dbReference type="CDD" id="cd07518">
    <property type="entry name" value="HAD_YbiV-Like"/>
    <property type="match status" value="1"/>
</dbReference>
<dbReference type="SFLD" id="SFLDG01144">
    <property type="entry name" value="C2.B.4:_PGP_Like"/>
    <property type="match status" value="1"/>
</dbReference>
<evidence type="ECO:0000313" key="2">
    <source>
        <dbReference type="Proteomes" id="UP000823963"/>
    </source>
</evidence>
<dbReference type="GO" id="GO:0005829">
    <property type="term" value="C:cytosol"/>
    <property type="evidence" value="ECO:0007669"/>
    <property type="project" value="TreeGrafter"/>
</dbReference>
<dbReference type="Gene3D" id="3.40.50.1000">
    <property type="entry name" value="HAD superfamily/HAD-like"/>
    <property type="match status" value="1"/>
</dbReference>
<dbReference type="PANTHER" id="PTHR10000">
    <property type="entry name" value="PHOSPHOSERINE PHOSPHATASE"/>
    <property type="match status" value="1"/>
</dbReference>
<reference evidence="1" key="1">
    <citation type="journal article" date="2021" name="PeerJ">
        <title>Extensive microbial diversity within the chicken gut microbiome revealed by metagenomics and culture.</title>
        <authorList>
            <person name="Gilroy R."/>
            <person name="Ravi A."/>
            <person name="Getino M."/>
            <person name="Pursley I."/>
            <person name="Horton D.L."/>
            <person name="Alikhan N.F."/>
            <person name="Baker D."/>
            <person name="Gharbi K."/>
            <person name="Hall N."/>
            <person name="Watson M."/>
            <person name="Adriaenssens E.M."/>
            <person name="Foster-Nyarko E."/>
            <person name="Jarju S."/>
            <person name="Secka A."/>
            <person name="Antonio M."/>
            <person name="Oren A."/>
            <person name="Chaudhuri R.R."/>
            <person name="La Ragione R."/>
            <person name="Hildebrand F."/>
            <person name="Pallen M.J."/>
        </authorList>
    </citation>
    <scope>NUCLEOTIDE SEQUENCE</scope>
    <source>
        <strain evidence="1">6627</strain>
    </source>
</reference>
<dbReference type="InterPro" id="IPR000150">
    <property type="entry name" value="Cof"/>
</dbReference>
<dbReference type="Proteomes" id="UP000823963">
    <property type="component" value="Unassembled WGS sequence"/>
</dbReference>